<dbReference type="Gene3D" id="3.40.109.10">
    <property type="entry name" value="NADH Oxidase"/>
    <property type="match status" value="2"/>
</dbReference>
<dbReference type="EMBL" id="PJRP01000007">
    <property type="protein sequence ID" value="PLP99462.1"/>
    <property type="molecule type" value="Genomic_DNA"/>
</dbReference>
<comment type="caution">
    <text evidence="2">The sequence shown here is derived from an EMBL/GenBank/DDBJ whole genome shotgun (WGS) entry which is preliminary data.</text>
</comment>
<evidence type="ECO:0000259" key="1">
    <source>
        <dbReference type="Pfam" id="PF00881"/>
    </source>
</evidence>
<organism evidence="2 3">
    <name type="scientific">Cupriavidus pauculus</name>
    <dbReference type="NCBI Taxonomy" id="82633"/>
    <lineage>
        <taxon>Bacteria</taxon>
        <taxon>Pseudomonadati</taxon>
        <taxon>Pseudomonadota</taxon>
        <taxon>Betaproteobacteria</taxon>
        <taxon>Burkholderiales</taxon>
        <taxon>Burkholderiaceae</taxon>
        <taxon>Cupriavidus</taxon>
    </lineage>
</organism>
<dbReference type="Proteomes" id="UP000234341">
    <property type="component" value="Unassembled WGS sequence"/>
</dbReference>
<dbReference type="InterPro" id="IPR000415">
    <property type="entry name" value="Nitroreductase-like"/>
</dbReference>
<evidence type="ECO:0000313" key="2">
    <source>
        <dbReference type="EMBL" id="PLP99462.1"/>
    </source>
</evidence>
<dbReference type="PANTHER" id="PTHR42741">
    <property type="entry name" value="NITROREDUCTASE FAMILY PROTEIN"/>
    <property type="match status" value="1"/>
</dbReference>
<feature type="domain" description="Nitroreductase" evidence="1">
    <location>
        <begin position="445"/>
        <end position="514"/>
    </location>
</feature>
<dbReference type="Pfam" id="PF00881">
    <property type="entry name" value="Nitroreductase"/>
    <property type="match status" value="1"/>
</dbReference>
<dbReference type="SUPFAM" id="SSF55469">
    <property type="entry name" value="FMN-dependent nitroreductase-like"/>
    <property type="match status" value="2"/>
</dbReference>
<evidence type="ECO:0000313" key="3">
    <source>
        <dbReference type="Proteomes" id="UP000234341"/>
    </source>
</evidence>
<gene>
    <name evidence="2" type="ORF">CYJ10_16700</name>
</gene>
<accession>A0A2N5CB52</accession>
<dbReference type="AlphaFoldDB" id="A0A2N5CB52"/>
<sequence length="532" mass="59079">MNPYAQALLEYHERSKHRVDHYAPGPGSLDWATQPDLFRTFQGSPRIALPLAADTLSTGYNALRCGALPPAQGFSLHTLAILFELSLGLSAWKAFGAQRWALRCNPSSGNLHPTEGYLVCPALPGLPGGVYHYLSRDHVLERRATLDDPSWTEAFQDGGILVGISSIHWREAWKYGMRAWRYCQHDCGHAIAAVSYAAAALGWQTRLIETAADAVLSALLGLDRNDDFGATEREVPDVILWIGNAETQPDLERLRSALDKAHWYGNANQLSAGHVDWPDIDSVDRATRKSLTREPTPMNPQPRLWPAAPTFDLSFARIARQRRSATSFDGTARLTAAAFFTMLASTLAHRDTPPWNALMSPAAVHLALLVHRVEGLEPGLYVLVRNPGALPGLKQAMRPEWLWQKIGPDHLPLYLLLPYDLRAVAKLICCHQDIAADSYFALGMLANFEIALEQPWRYRHLFWECGILGQALYLEAEAAGERATGIGCFFDDEMHAVLGIKDRAWQSLYHFTVGSAMVDQRLSTLAPYEVQA</sequence>
<dbReference type="InterPro" id="IPR029479">
    <property type="entry name" value="Nitroreductase"/>
</dbReference>
<dbReference type="GO" id="GO:0016491">
    <property type="term" value="F:oxidoreductase activity"/>
    <property type="evidence" value="ECO:0007669"/>
    <property type="project" value="InterPro"/>
</dbReference>
<dbReference type="PANTHER" id="PTHR42741:SF3">
    <property type="entry name" value="NITROREDUCTASE FAMILY PROTEIN"/>
    <property type="match status" value="1"/>
</dbReference>
<dbReference type="RefSeq" id="WP_101682607.1">
    <property type="nucleotide sequence ID" value="NZ_PJRP01000007.1"/>
</dbReference>
<name>A0A2N5CB52_9BURK</name>
<dbReference type="CDD" id="cd02142">
    <property type="entry name" value="McbC_SagB-like_oxidoreductase"/>
    <property type="match status" value="1"/>
</dbReference>
<protein>
    <submittedName>
        <fullName evidence="2">Nitroreductase</fullName>
    </submittedName>
</protein>
<dbReference type="OrthoDB" id="9801593at2"/>
<reference evidence="2 3" key="1">
    <citation type="submission" date="2017-12" db="EMBL/GenBank/DDBJ databases">
        <title>Genome sequence of the active heterotrophic nitrifier-denitrifier, Cupriavidus pauculus UM1.</title>
        <authorList>
            <person name="Putonti C."/>
            <person name="Castignetti D."/>
        </authorList>
    </citation>
    <scope>NUCLEOTIDE SEQUENCE [LARGE SCALE GENOMIC DNA]</scope>
    <source>
        <strain evidence="2 3">UM1</strain>
    </source>
</reference>
<proteinExistence type="predicted"/>